<organism evidence="3 4">
    <name type="scientific">Natronolimnobius baerhuensis</name>
    <dbReference type="NCBI Taxonomy" id="253108"/>
    <lineage>
        <taxon>Archaea</taxon>
        <taxon>Methanobacteriati</taxon>
        <taxon>Methanobacteriota</taxon>
        <taxon>Stenosarchaea group</taxon>
        <taxon>Halobacteria</taxon>
        <taxon>Halobacteriales</taxon>
        <taxon>Natrialbaceae</taxon>
        <taxon>Natronolimnobius</taxon>
    </lineage>
</organism>
<feature type="region of interest" description="Disordered" evidence="1">
    <location>
        <begin position="1"/>
        <end position="21"/>
    </location>
</feature>
<evidence type="ECO:0000313" key="3">
    <source>
        <dbReference type="EMBL" id="OVE85985.1"/>
    </source>
</evidence>
<evidence type="ECO:0000259" key="2">
    <source>
        <dbReference type="Pfam" id="PF04015"/>
    </source>
</evidence>
<sequence length="318" mass="33704">MAQHTVRGTPTDADDRRGGWTPDLDTRMVRLEAPVRAVVDPTLETLARSEPDRITIVPDAHYPFHPSTGMVTDPAVVGALVSQLEDRLDAEIAVAGATDEIIDFDRTAEYLGYSSLLERFDATTVDLADEQRSDTQREVDGWSVTVSVPNRLLEGEVISVPTLRPTEAGPIAGGMHRLAEFIDSTGDDTLAAVAATRAIDPAVSILDATVAYGDEPYAADALFAGTAPAVDALGTSLLGRSITDDDVLTTAVGMTDDDKALSLSLEQVGTGDVDLDAIRTRLEGGELPPTGEMHPVVTTAYRLYAGVSGDAVPPQLEH</sequence>
<evidence type="ECO:0000256" key="1">
    <source>
        <dbReference type="SAM" id="MobiDB-lite"/>
    </source>
</evidence>
<keyword evidence="4" id="KW-1185">Reference proteome</keyword>
<accession>A0A202ECN8</accession>
<evidence type="ECO:0000313" key="4">
    <source>
        <dbReference type="Proteomes" id="UP000196084"/>
    </source>
</evidence>
<dbReference type="OrthoDB" id="346231at2157"/>
<gene>
    <name evidence="3" type="ORF">B2G88_04070</name>
</gene>
<protein>
    <recommendedName>
        <fullName evidence="2">DUF362 domain-containing protein</fullName>
    </recommendedName>
</protein>
<comment type="caution">
    <text evidence="3">The sequence shown here is derived from an EMBL/GenBank/DDBJ whole genome shotgun (WGS) entry which is preliminary data.</text>
</comment>
<feature type="domain" description="DUF362" evidence="2">
    <location>
        <begin position="55"/>
        <end position="212"/>
    </location>
</feature>
<dbReference type="AlphaFoldDB" id="A0A202ECN8"/>
<dbReference type="Proteomes" id="UP000196084">
    <property type="component" value="Unassembled WGS sequence"/>
</dbReference>
<dbReference type="RefSeq" id="WP_087714037.1">
    <property type="nucleotide sequence ID" value="NZ_MWPH01000001.1"/>
</dbReference>
<dbReference type="EMBL" id="MWPH01000001">
    <property type="protein sequence ID" value="OVE85985.1"/>
    <property type="molecule type" value="Genomic_DNA"/>
</dbReference>
<dbReference type="Pfam" id="PF04015">
    <property type="entry name" value="DUF362"/>
    <property type="match status" value="1"/>
</dbReference>
<reference evidence="3 4" key="1">
    <citation type="submission" date="2017-02" db="EMBL/GenBank/DDBJ databases">
        <title>Natronthermophilus aegyptiacus gen. nov.,sp. nov., an aerobic, extremely halophilic alkalithermophilic archaeon isolated from the athalassohaline Wadi An Natrun, Egypt.</title>
        <authorList>
            <person name="Zhao B."/>
        </authorList>
    </citation>
    <scope>NUCLEOTIDE SEQUENCE [LARGE SCALE GENOMIC DNA]</scope>
    <source>
        <strain evidence="3 4">CGMCC 1.3597</strain>
    </source>
</reference>
<proteinExistence type="predicted"/>
<dbReference type="InterPro" id="IPR007160">
    <property type="entry name" value="DUF362"/>
</dbReference>
<name>A0A202ECN8_9EURY</name>